<proteinExistence type="predicted"/>
<dbReference type="EMBL" id="MN739549">
    <property type="protein sequence ID" value="QHT12632.1"/>
    <property type="molecule type" value="Genomic_DNA"/>
</dbReference>
<evidence type="ECO:0000313" key="1">
    <source>
        <dbReference type="EMBL" id="QHT12632.1"/>
    </source>
</evidence>
<dbReference type="AlphaFoldDB" id="A0A6C0D8E7"/>
<name>A0A6C0D8E7_9ZZZZ</name>
<reference evidence="1" key="1">
    <citation type="journal article" date="2020" name="Nature">
        <title>Giant virus diversity and host interactions through global metagenomics.</title>
        <authorList>
            <person name="Schulz F."/>
            <person name="Roux S."/>
            <person name="Paez-Espino D."/>
            <person name="Jungbluth S."/>
            <person name="Walsh D.A."/>
            <person name="Denef V.J."/>
            <person name="McMahon K.D."/>
            <person name="Konstantinidis K.T."/>
            <person name="Eloe-Fadrosh E.A."/>
            <person name="Kyrpides N.C."/>
            <person name="Woyke T."/>
        </authorList>
    </citation>
    <scope>NUCLEOTIDE SEQUENCE</scope>
    <source>
        <strain evidence="1">GVMAG-M-3300023174-130</strain>
    </source>
</reference>
<accession>A0A6C0D8E7</accession>
<dbReference type="Gene3D" id="3.40.50.11350">
    <property type="match status" value="1"/>
</dbReference>
<sequence length="291" mass="34097">MYFYFFSGSGFNDTLCGIDASLDYCKRNNRILLIDGVNSTYKINYSDYFDFSVDFKFIINDTMQIKEILEKHKDSSVYPSILKNEMNDLINGKLQMPYHCNLKERFRGYTYKNHNFTFPVDDITETIIVYKHIGGGDGYPIFKSLKFNNIVKTNCVLNYKLVKQPYLAIQVRNTDYKCEYEKLYEDNKTLIHSYNSIYLATDDKNSILFFLSKGLNLFNFATLNNGSSNFINLHYDKSIDPHIKFVDLITDIFLCAMSDKLQSNSKGGFIKLIRNCHYDKKHIKQMFDLHI</sequence>
<organism evidence="1">
    <name type="scientific">viral metagenome</name>
    <dbReference type="NCBI Taxonomy" id="1070528"/>
    <lineage>
        <taxon>unclassified sequences</taxon>
        <taxon>metagenomes</taxon>
        <taxon>organismal metagenomes</taxon>
    </lineage>
</organism>
<protein>
    <submittedName>
        <fullName evidence="1">Uncharacterized protein</fullName>
    </submittedName>
</protein>